<protein>
    <recommendedName>
        <fullName evidence="2">Peptidase C-terminal archaeal/bacterial domain-containing protein</fullName>
    </recommendedName>
</protein>
<proteinExistence type="predicted"/>
<feature type="non-terminal residue" evidence="1">
    <location>
        <position position="194"/>
    </location>
</feature>
<dbReference type="AlphaFoldDB" id="A0A382UKQ2"/>
<gene>
    <name evidence="1" type="ORF">METZ01_LOCUS387644</name>
</gene>
<name>A0A382UKQ2_9ZZZZ</name>
<evidence type="ECO:0000313" key="1">
    <source>
        <dbReference type="EMBL" id="SVD34790.1"/>
    </source>
</evidence>
<reference evidence="1" key="1">
    <citation type="submission" date="2018-05" db="EMBL/GenBank/DDBJ databases">
        <authorList>
            <person name="Lanie J.A."/>
            <person name="Ng W.-L."/>
            <person name="Kazmierczak K.M."/>
            <person name="Andrzejewski T.M."/>
            <person name="Davidsen T.M."/>
            <person name="Wayne K.J."/>
            <person name="Tettelin H."/>
            <person name="Glass J.I."/>
            <person name="Rusch D."/>
            <person name="Podicherti R."/>
            <person name="Tsui H.-C.T."/>
            <person name="Winkler M.E."/>
        </authorList>
    </citation>
    <scope>NUCLEOTIDE SEQUENCE</scope>
</reference>
<sequence>VIASLPFFDTKTLDDTMGDDWNFQDVSYNDSVDYAYEITLTTQRNLYVDTCDTLTNFDTILAIKDECGNDVSIIESDDGTVDFCPEASVKPPNYSSIIDSVTLQAGTYYIILDGWSGAMGDFAIAVGTLPEIIGSVIASDDSYLEIHFSEGMYTEATGEGPVVASDFEFIFDQNGGTATGVTINTLTNGSDQSL</sequence>
<feature type="non-terminal residue" evidence="1">
    <location>
        <position position="1"/>
    </location>
</feature>
<organism evidence="1">
    <name type="scientific">marine metagenome</name>
    <dbReference type="NCBI Taxonomy" id="408172"/>
    <lineage>
        <taxon>unclassified sequences</taxon>
        <taxon>metagenomes</taxon>
        <taxon>ecological metagenomes</taxon>
    </lineage>
</organism>
<dbReference type="Gene3D" id="2.60.120.380">
    <property type="match status" value="1"/>
</dbReference>
<dbReference type="EMBL" id="UINC01144956">
    <property type="protein sequence ID" value="SVD34790.1"/>
    <property type="molecule type" value="Genomic_DNA"/>
</dbReference>
<accession>A0A382UKQ2</accession>
<evidence type="ECO:0008006" key="2">
    <source>
        <dbReference type="Google" id="ProtNLM"/>
    </source>
</evidence>